<dbReference type="GO" id="GO:0007204">
    <property type="term" value="P:positive regulation of cytosolic calcium ion concentration"/>
    <property type="evidence" value="ECO:0000318"/>
    <property type="project" value="GO_Central"/>
</dbReference>
<evidence type="ECO:0000313" key="15">
    <source>
        <dbReference type="Proteomes" id="UP000008143"/>
    </source>
</evidence>
<gene>
    <name evidence="16 17" type="primary">xcr1</name>
    <name evidence="14" type="synonym">ccr2</name>
</gene>
<feature type="transmembrane region" description="Helical" evidence="12">
    <location>
        <begin position="104"/>
        <end position="123"/>
    </location>
</feature>
<dbReference type="OrthoDB" id="10015690at2759"/>
<accession>F6XN13</accession>
<dbReference type="AlphaFoldDB" id="F6XN13"/>
<name>F6XN13_XENTR</name>
<dbReference type="PANTHER" id="PTHR10489:SF730">
    <property type="entry name" value="CHEMOKINE XC RECEPTOR 1"/>
    <property type="match status" value="1"/>
</dbReference>
<sequence length="339" mass="39330">MEETYYSGFNETDYGGYSEPCDKNDIYEFATLFNTILNSVLFSFSIIGNCLVLWILIKYESLVSLTNVFIFNLSIADLILSSWLPLFIVYHRQGWVFGEVACKILNAFFSIGFYSGIIFLTFMTFHRYLSVVDPLSALKAKNPLFGVAASLLSWLISICASIPVIIYKAQVDRNGFIICEYRDNLPHLVSNYQQNIVFLIAFVVIIVCYFSIIKTLRRSRSQRNHKPVKLIFIIVVVYFVSWAPYNIVMLLQSFEKQQLFKSFRDCDFSKNLDYAKSVSEKLAISHCCLNPILYAFVGIKFRQHLKRLLHYRPCKHEEQTTSIRTNSHDHYHNNDGSLY</sequence>
<dbReference type="InterPro" id="IPR000276">
    <property type="entry name" value="GPCR_Rhodpsn"/>
</dbReference>
<feature type="transmembrane region" description="Helical" evidence="12">
    <location>
        <begin position="282"/>
        <end position="301"/>
    </location>
</feature>
<keyword evidence="8 10" id="KW-0675">Receptor</keyword>
<dbReference type="PRINTS" id="PR00657">
    <property type="entry name" value="CCCHEMOKINER"/>
</dbReference>
<dbReference type="HOGENOM" id="CLU_009579_8_3_1"/>
<dbReference type="Reactome" id="R-XTR-416476">
    <property type="pathway name" value="G alpha (q) signalling events"/>
</dbReference>
<dbReference type="Xenbase" id="XB-GENE-6460521">
    <property type="gene designation" value="ccr2"/>
</dbReference>
<reference evidence="14" key="2">
    <citation type="submission" date="2011-06" db="UniProtKB">
        <authorList>
            <consortium name="Ensembl"/>
        </authorList>
    </citation>
    <scope>IDENTIFICATION</scope>
</reference>
<dbReference type="GO" id="GO:0016493">
    <property type="term" value="F:C-C chemokine receptor activity"/>
    <property type="evidence" value="ECO:0000318"/>
    <property type="project" value="GO_Central"/>
</dbReference>
<dbReference type="eggNOG" id="KOG3656">
    <property type="taxonomic scope" value="Eukaryota"/>
</dbReference>
<keyword evidence="5 10" id="KW-0297">G-protein coupled receptor</keyword>
<evidence type="ECO:0000256" key="7">
    <source>
        <dbReference type="ARBA" id="ARBA00023157"/>
    </source>
</evidence>
<dbReference type="AGR" id="Xenbase:XB-GENE-940218"/>
<dbReference type="Xenbase" id="XB-GENE-940218">
    <property type="gene designation" value="xcr1"/>
</dbReference>
<dbReference type="FunFam" id="1.20.1070.10:FF:000130">
    <property type="entry name" value="Chemokine (C-C motif) receptor 2"/>
    <property type="match status" value="1"/>
</dbReference>
<dbReference type="GO" id="GO:0060326">
    <property type="term" value="P:cell chemotaxis"/>
    <property type="evidence" value="ECO:0000318"/>
    <property type="project" value="GO_Central"/>
</dbReference>
<comment type="similarity">
    <text evidence="10">Belongs to the G-protein coupled receptor 1 family.</text>
</comment>
<keyword evidence="9 10" id="KW-0807">Transducer</keyword>
<reference evidence="14" key="1">
    <citation type="journal article" date="2010" name="Science">
        <title>The genome of the Western clawed frog Xenopus tropicalis.</title>
        <authorList>
            <person name="Hellsten U."/>
            <person name="Harland R.M."/>
            <person name="Gilchrist M.J."/>
            <person name="Hendrix D."/>
            <person name="Jurka J."/>
            <person name="Kapitonov V."/>
            <person name="Ovcharenko I."/>
            <person name="Putnam N.H."/>
            <person name="Shu S."/>
            <person name="Taher L."/>
            <person name="Blitz I.L."/>
            <person name="Blumberg B."/>
            <person name="Dichmann D.S."/>
            <person name="Dubchak I."/>
            <person name="Amaya E."/>
            <person name="Detter J.C."/>
            <person name="Fletcher R."/>
            <person name="Gerhard D.S."/>
            <person name="Goodstein D."/>
            <person name="Graves T."/>
            <person name="Grigoriev I.V."/>
            <person name="Grimwood J."/>
            <person name="Kawashima T."/>
            <person name="Lindquist E."/>
            <person name="Lucas S.M."/>
            <person name="Mead P.E."/>
            <person name="Mitros T."/>
            <person name="Ogino H."/>
            <person name="Ohta Y."/>
            <person name="Poliakov A.V."/>
            <person name="Pollet N."/>
            <person name="Robert J."/>
            <person name="Salamov A."/>
            <person name="Sater A.K."/>
            <person name="Schmutz J."/>
            <person name="Terry A."/>
            <person name="Vize P.D."/>
            <person name="Warren W.C."/>
            <person name="Wells D."/>
            <person name="Wills A."/>
            <person name="Wilson R.K."/>
            <person name="Zimmerman L.B."/>
            <person name="Zorn A.M."/>
            <person name="Grainger R."/>
            <person name="Grammer T."/>
            <person name="Khokha M.K."/>
            <person name="Richardson P.M."/>
            <person name="Rokhsar D.S."/>
        </authorList>
    </citation>
    <scope>NUCLEOTIDE SEQUENCE [LARGE SCALE GENOMIC DNA]</scope>
    <source>
        <strain evidence="14">Nigerian</strain>
    </source>
</reference>
<feature type="transmembrane region" description="Helical" evidence="12">
    <location>
        <begin position="228"/>
        <end position="245"/>
    </location>
</feature>
<dbReference type="InterPro" id="IPR017452">
    <property type="entry name" value="GPCR_Rhodpsn_7TM"/>
</dbReference>
<proteinExistence type="inferred from homology"/>
<feature type="transmembrane region" description="Helical" evidence="12">
    <location>
        <begin position="144"/>
        <end position="166"/>
    </location>
</feature>
<keyword evidence="4 12" id="KW-1133">Transmembrane helix</keyword>
<dbReference type="Gene3D" id="1.20.1070.10">
    <property type="entry name" value="Rhodopsin 7-helix transmembrane proteins"/>
    <property type="match status" value="1"/>
</dbReference>
<reference evidence="16" key="3">
    <citation type="submission" date="2025-04" db="UniProtKB">
        <authorList>
            <consortium name="RefSeq"/>
        </authorList>
    </citation>
    <scope>IDENTIFICATION</scope>
    <source>
        <strain evidence="16">Nigerian</strain>
        <tissue evidence="16">Liver and blood</tissue>
    </source>
</reference>
<evidence type="ECO:0000256" key="5">
    <source>
        <dbReference type="ARBA" id="ARBA00023040"/>
    </source>
</evidence>
<dbReference type="GeneTree" id="ENSGT01110000267168"/>
<evidence type="ECO:0000313" key="17">
    <source>
        <dbReference type="Xenbase" id="XB-GENE-940218"/>
    </source>
</evidence>
<evidence type="ECO:0000256" key="4">
    <source>
        <dbReference type="ARBA" id="ARBA00022989"/>
    </source>
</evidence>
<dbReference type="PANTHER" id="PTHR10489">
    <property type="entry name" value="CELL ADHESION MOLECULE"/>
    <property type="match status" value="1"/>
</dbReference>
<feature type="transmembrane region" description="Helical" evidence="12">
    <location>
        <begin position="69"/>
        <end position="92"/>
    </location>
</feature>
<dbReference type="PRINTS" id="PR00237">
    <property type="entry name" value="GPCRRHODOPSN"/>
</dbReference>
<dbReference type="OMA" id="ISPFSDC"/>
<keyword evidence="15" id="KW-1185">Reference proteome</keyword>
<evidence type="ECO:0000256" key="10">
    <source>
        <dbReference type="RuleBase" id="RU000688"/>
    </source>
</evidence>
<keyword evidence="7" id="KW-1015">Disulfide bond</keyword>
<evidence type="ECO:0000256" key="2">
    <source>
        <dbReference type="ARBA" id="ARBA00022475"/>
    </source>
</evidence>
<evidence type="ECO:0000256" key="8">
    <source>
        <dbReference type="ARBA" id="ARBA00023170"/>
    </source>
</evidence>
<evidence type="ECO:0000259" key="13">
    <source>
        <dbReference type="PROSITE" id="PS50262"/>
    </source>
</evidence>
<dbReference type="Pfam" id="PF00001">
    <property type="entry name" value="7tm_1"/>
    <property type="match status" value="1"/>
</dbReference>
<dbReference type="RefSeq" id="XP_031759924.1">
    <property type="nucleotide sequence ID" value="XM_031904064.1"/>
</dbReference>
<feature type="region of interest" description="Disordered" evidence="11">
    <location>
        <begin position="320"/>
        <end position="339"/>
    </location>
</feature>
<evidence type="ECO:0000256" key="12">
    <source>
        <dbReference type="SAM" id="Phobius"/>
    </source>
</evidence>
<dbReference type="GO" id="GO:0019722">
    <property type="term" value="P:calcium-mediated signaling"/>
    <property type="evidence" value="ECO:0000318"/>
    <property type="project" value="GO_Central"/>
</dbReference>
<dbReference type="KEGG" id="xtr:100491542"/>
<protein>
    <submittedName>
        <fullName evidence="14">Chemokine (C-C motif) receptor 2</fullName>
    </submittedName>
    <submittedName>
        <fullName evidence="16">Chemokine XC receptor 1</fullName>
    </submittedName>
</protein>
<dbReference type="GeneID" id="100491542"/>
<feature type="transmembrane region" description="Helical" evidence="12">
    <location>
        <begin position="196"/>
        <end position="216"/>
    </location>
</feature>
<dbReference type="InterPro" id="IPR050119">
    <property type="entry name" value="CCR1-9-like"/>
</dbReference>
<evidence type="ECO:0000256" key="6">
    <source>
        <dbReference type="ARBA" id="ARBA00023136"/>
    </source>
</evidence>
<organism evidence="14">
    <name type="scientific">Xenopus tropicalis</name>
    <name type="common">Western clawed frog</name>
    <name type="synonym">Silurana tropicalis</name>
    <dbReference type="NCBI Taxonomy" id="8364"/>
    <lineage>
        <taxon>Eukaryota</taxon>
        <taxon>Metazoa</taxon>
        <taxon>Chordata</taxon>
        <taxon>Craniata</taxon>
        <taxon>Vertebrata</taxon>
        <taxon>Euteleostomi</taxon>
        <taxon>Amphibia</taxon>
        <taxon>Batrachia</taxon>
        <taxon>Anura</taxon>
        <taxon>Pipoidea</taxon>
        <taxon>Pipidae</taxon>
        <taxon>Xenopodinae</taxon>
        <taxon>Xenopus</taxon>
        <taxon>Silurana</taxon>
    </lineage>
</organism>
<evidence type="ECO:0000313" key="14">
    <source>
        <dbReference type="Ensembl" id="ENSXETP00000034063"/>
    </source>
</evidence>
<evidence type="ECO:0000313" key="16">
    <source>
        <dbReference type="RefSeq" id="XP_031759924.1"/>
    </source>
</evidence>
<dbReference type="SUPFAM" id="SSF81321">
    <property type="entry name" value="Family A G protein-coupled receptor-like"/>
    <property type="match status" value="1"/>
</dbReference>
<keyword evidence="2" id="KW-1003">Cell membrane</keyword>
<dbReference type="Ensembl" id="ENSXETT00000034063">
    <property type="protein sequence ID" value="ENSXETP00000034063"/>
    <property type="gene ID" value="ENSXETG00000015612"/>
</dbReference>
<evidence type="ECO:0000256" key="11">
    <source>
        <dbReference type="SAM" id="MobiDB-lite"/>
    </source>
</evidence>
<evidence type="ECO:0000256" key="9">
    <source>
        <dbReference type="ARBA" id="ARBA00023224"/>
    </source>
</evidence>
<feature type="transmembrane region" description="Helical" evidence="12">
    <location>
        <begin position="36"/>
        <end position="57"/>
    </location>
</feature>
<comment type="subcellular location">
    <subcellularLocation>
        <location evidence="1">Cell membrane</location>
        <topology evidence="1">Multi-pass membrane protein</topology>
    </subcellularLocation>
</comment>
<dbReference type="GO" id="GO:0009897">
    <property type="term" value="C:external side of plasma membrane"/>
    <property type="evidence" value="ECO:0000318"/>
    <property type="project" value="GO_Central"/>
</dbReference>
<dbReference type="InterPro" id="IPR000355">
    <property type="entry name" value="Chemokine_rcpt"/>
</dbReference>
<dbReference type="GO" id="GO:0006955">
    <property type="term" value="P:immune response"/>
    <property type="evidence" value="ECO:0000318"/>
    <property type="project" value="GO_Central"/>
</dbReference>
<dbReference type="Proteomes" id="UP000008143">
    <property type="component" value="Chromosome 6"/>
</dbReference>
<evidence type="ECO:0000256" key="1">
    <source>
        <dbReference type="ARBA" id="ARBA00004651"/>
    </source>
</evidence>
<evidence type="ECO:0000256" key="3">
    <source>
        <dbReference type="ARBA" id="ARBA00022692"/>
    </source>
</evidence>
<dbReference type="PROSITE" id="PS00237">
    <property type="entry name" value="G_PROTEIN_RECEP_F1_1"/>
    <property type="match status" value="1"/>
</dbReference>
<dbReference type="GO" id="GO:0019957">
    <property type="term" value="F:C-C chemokine binding"/>
    <property type="evidence" value="ECO:0000318"/>
    <property type="project" value="GO_Central"/>
</dbReference>
<dbReference type="PROSITE" id="PS50262">
    <property type="entry name" value="G_PROTEIN_RECEP_F1_2"/>
    <property type="match status" value="1"/>
</dbReference>
<dbReference type="CTD" id="2829"/>
<keyword evidence="6 12" id="KW-0472">Membrane</keyword>
<feature type="domain" description="G-protein coupled receptors family 1 profile" evidence="13">
    <location>
        <begin position="48"/>
        <end position="294"/>
    </location>
</feature>
<keyword evidence="3 10" id="KW-0812">Transmembrane</keyword>